<dbReference type="AlphaFoldDB" id="A0A1J7I6L0"/>
<gene>
    <name evidence="1" type="ORF">CONLIGDRAFT_694040</name>
</gene>
<organism evidence="1 2">
    <name type="scientific">Coniochaeta ligniaria NRRL 30616</name>
    <dbReference type="NCBI Taxonomy" id="1408157"/>
    <lineage>
        <taxon>Eukaryota</taxon>
        <taxon>Fungi</taxon>
        <taxon>Dikarya</taxon>
        <taxon>Ascomycota</taxon>
        <taxon>Pezizomycotina</taxon>
        <taxon>Sordariomycetes</taxon>
        <taxon>Sordariomycetidae</taxon>
        <taxon>Coniochaetales</taxon>
        <taxon>Coniochaetaceae</taxon>
        <taxon>Coniochaeta</taxon>
    </lineage>
</organism>
<evidence type="ECO:0000313" key="2">
    <source>
        <dbReference type="Proteomes" id="UP000182658"/>
    </source>
</evidence>
<proteinExistence type="predicted"/>
<dbReference type="Proteomes" id="UP000182658">
    <property type="component" value="Unassembled WGS sequence"/>
</dbReference>
<protein>
    <submittedName>
        <fullName evidence="1">Uncharacterized protein</fullName>
    </submittedName>
</protein>
<dbReference type="EMBL" id="KV875108">
    <property type="protein sequence ID" value="OIW23077.1"/>
    <property type="molecule type" value="Genomic_DNA"/>
</dbReference>
<sequence>MHVSTRPHAHPATQAPEGQRKYLLLVATDRFVAPFRSTKLDQRVPQLLIRFSYPALHITGRDATALHSNYMQLAQAQANLDSREPRPRARLASGILSGVRRWSGLGAGSSAVEPAGATETATKPAKLPVAGDGVKDVVRFRFVAKKGPVQPSNCPISAYIGSIGGRLVSGCWRWWWTRLIIWIVWLGGVGGV</sequence>
<evidence type="ECO:0000313" key="1">
    <source>
        <dbReference type="EMBL" id="OIW23077.1"/>
    </source>
</evidence>
<name>A0A1J7I6L0_9PEZI</name>
<accession>A0A1J7I6L0</accession>
<reference evidence="1 2" key="1">
    <citation type="submission" date="2016-10" db="EMBL/GenBank/DDBJ databases">
        <title>Draft genome sequence of Coniochaeta ligniaria NRRL30616, a lignocellulolytic fungus for bioabatement of inhibitors in plant biomass hydrolysates.</title>
        <authorList>
            <consortium name="DOE Joint Genome Institute"/>
            <person name="Jimenez D.J."/>
            <person name="Hector R.E."/>
            <person name="Riley R."/>
            <person name="Sun H."/>
            <person name="Grigoriev I.V."/>
            <person name="Van Elsas J.D."/>
            <person name="Nichols N.N."/>
        </authorList>
    </citation>
    <scope>NUCLEOTIDE SEQUENCE [LARGE SCALE GENOMIC DNA]</scope>
    <source>
        <strain evidence="1 2">NRRL 30616</strain>
    </source>
</reference>
<dbReference type="InParanoid" id="A0A1J7I6L0"/>
<keyword evidence="2" id="KW-1185">Reference proteome</keyword>